<dbReference type="EMBL" id="LWDX02057776">
    <property type="protein sequence ID" value="OEL18096.1"/>
    <property type="molecule type" value="Genomic_DNA"/>
</dbReference>
<proteinExistence type="predicted"/>
<feature type="domain" description="BURP" evidence="1">
    <location>
        <begin position="1"/>
        <end position="127"/>
    </location>
</feature>
<dbReference type="InterPro" id="IPR044816">
    <property type="entry name" value="BURP"/>
</dbReference>
<gene>
    <name evidence="2" type="ORF">BAE44_0020885</name>
</gene>
<dbReference type="PANTHER" id="PTHR31236">
    <property type="entry name" value="BURP DOMAIN PROTEIN USPL1-LIKE"/>
    <property type="match status" value="1"/>
</dbReference>
<evidence type="ECO:0000313" key="3">
    <source>
        <dbReference type="Proteomes" id="UP000095767"/>
    </source>
</evidence>
<dbReference type="PROSITE" id="PS51277">
    <property type="entry name" value="BURP"/>
    <property type="match status" value="1"/>
</dbReference>
<evidence type="ECO:0000259" key="1">
    <source>
        <dbReference type="PROSITE" id="PS51277"/>
    </source>
</evidence>
<dbReference type="AlphaFoldDB" id="A0A1E5UYW9"/>
<dbReference type="Proteomes" id="UP000095767">
    <property type="component" value="Unassembled WGS sequence"/>
</dbReference>
<reference evidence="2 3" key="1">
    <citation type="submission" date="2016-09" db="EMBL/GenBank/DDBJ databases">
        <title>The draft genome of Dichanthelium oligosanthes: A C3 panicoid grass species.</title>
        <authorList>
            <person name="Studer A.J."/>
            <person name="Schnable J.C."/>
            <person name="Brutnell T.P."/>
        </authorList>
    </citation>
    <scope>NUCLEOTIDE SEQUENCE [LARGE SCALE GENOMIC DNA]</scope>
    <source>
        <strain evidence="3">cv. Kellogg 1175</strain>
        <tissue evidence="2">Leaf</tissue>
    </source>
</reference>
<accession>A0A1E5UYW9</accession>
<protein>
    <submittedName>
        <fullName evidence="2">BURP domain-containing protein 4</fullName>
    </submittedName>
</protein>
<comment type="caution">
    <text evidence="2">The sequence shown here is derived from an EMBL/GenBank/DDBJ whole genome shotgun (WGS) entry which is preliminary data.</text>
</comment>
<keyword evidence="3" id="KW-1185">Reference proteome</keyword>
<evidence type="ECO:0000313" key="2">
    <source>
        <dbReference type="EMBL" id="OEL18096.1"/>
    </source>
</evidence>
<dbReference type="STRING" id="888268.A0A1E5UYW9"/>
<dbReference type="SMART" id="SM01045">
    <property type="entry name" value="BURP"/>
    <property type="match status" value="1"/>
</dbReference>
<sequence>MVEFATDALGTSHLRRAVSVIHGNEPSRYIVAPNGIKRIGAPGGAVVPCHPMAYPYLVRFCHKPDNVQALSVELIGEAGGEGGATAVAVCHSNTSTWDNRYFEMLKAARGEEICHFMPQNYLLWVSEGAQ</sequence>
<dbReference type="OrthoDB" id="989869at2759"/>
<name>A0A1E5UYW9_9POAL</name>
<dbReference type="InterPro" id="IPR004873">
    <property type="entry name" value="BURP_dom"/>
</dbReference>
<dbReference type="PANTHER" id="PTHR31236:SF27">
    <property type="entry name" value="BURP DOMAIN-CONTAINING PROTEIN 4"/>
    <property type="match status" value="1"/>
</dbReference>
<dbReference type="Pfam" id="PF03181">
    <property type="entry name" value="BURP"/>
    <property type="match status" value="1"/>
</dbReference>
<organism evidence="2 3">
    <name type="scientific">Dichanthelium oligosanthes</name>
    <dbReference type="NCBI Taxonomy" id="888268"/>
    <lineage>
        <taxon>Eukaryota</taxon>
        <taxon>Viridiplantae</taxon>
        <taxon>Streptophyta</taxon>
        <taxon>Embryophyta</taxon>
        <taxon>Tracheophyta</taxon>
        <taxon>Spermatophyta</taxon>
        <taxon>Magnoliopsida</taxon>
        <taxon>Liliopsida</taxon>
        <taxon>Poales</taxon>
        <taxon>Poaceae</taxon>
        <taxon>PACMAD clade</taxon>
        <taxon>Panicoideae</taxon>
        <taxon>Panicodae</taxon>
        <taxon>Paniceae</taxon>
        <taxon>Dichantheliinae</taxon>
        <taxon>Dichanthelium</taxon>
    </lineage>
</organism>